<dbReference type="OrthoDB" id="419734at2759"/>
<comment type="subcellular location">
    <subcellularLocation>
        <location evidence="1">Membrane</location>
        <topology evidence="1">Multi-pass membrane protein</topology>
    </subcellularLocation>
</comment>
<keyword evidence="6" id="KW-0325">Glycoprotein</keyword>
<feature type="coiled-coil region" evidence="7">
    <location>
        <begin position="47"/>
        <end position="74"/>
    </location>
</feature>
<protein>
    <submittedName>
        <fullName evidence="9">Uncharacterized protein</fullName>
    </submittedName>
</protein>
<dbReference type="EMBL" id="OU896714">
    <property type="protein sequence ID" value="CAG9824563.1"/>
    <property type="molecule type" value="Genomic_DNA"/>
</dbReference>
<evidence type="ECO:0000313" key="10">
    <source>
        <dbReference type="Proteomes" id="UP001153737"/>
    </source>
</evidence>
<name>A0A9N9X590_PHACE</name>
<dbReference type="AlphaFoldDB" id="A0A9N9X590"/>
<evidence type="ECO:0000256" key="2">
    <source>
        <dbReference type="ARBA" id="ARBA00006058"/>
    </source>
</evidence>
<keyword evidence="5 8" id="KW-0472">Membrane</keyword>
<reference evidence="9" key="2">
    <citation type="submission" date="2022-10" db="EMBL/GenBank/DDBJ databases">
        <authorList>
            <consortium name="ENA_rothamsted_submissions"/>
            <consortium name="culmorum"/>
            <person name="King R."/>
        </authorList>
    </citation>
    <scope>NUCLEOTIDE SEQUENCE</scope>
</reference>
<keyword evidence="10" id="KW-1185">Reference proteome</keyword>
<dbReference type="GO" id="GO:0016020">
    <property type="term" value="C:membrane"/>
    <property type="evidence" value="ECO:0007669"/>
    <property type="project" value="UniProtKB-SubCell"/>
</dbReference>
<evidence type="ECO:0000256" key="3">
    <source>
        <dbReference type="ARBA" id="ARBA00022692"/>
    </source>
</evidence>
<evidence type="ECO:0000256" key="1">
    <source>
        <dbReference type="ARBA" id="ARBA00004141"/>
    </source>
</evidence>
<organism evidence="9 10">
    <name type="scientific">Phaedon cochleariae</name>
    <name type="common">Mustard beetle</name>
    <dbReference type="NCBI Taxonomy" id="80249"/>
    <lineage>
        <taxon>Eukaryota</taxon>
        <taxon>Metazoa</taxon>
        <taxon>Ecdysozoa</taxon>
        <taxon>Arthropoda</taxon>
        <taxon>Hexapoda</taxon>
        <taxon>Insecta</taxon>
        <taxon>Pterygota</taxon>
        <taxon>Neoptera</taxon>
        <taxon>Endopterygota</taxon>
        <taxon>Coleoptera</taxon>
        <taxon>Polyphaga</taxon>
        <taxon>Cucujiformia</taxon>
        <taxon>Chrysomeloidea</taxon>
        <taxon>Chrysomelidae</taxon>
        <taxon>Chrysomelinae</taxon>
        <taxon>Chrysomelini</taxon>
        <taxon>Phaedon</taxon>
    </lineage>
</organism>
<dbReference type="Proteomes" id="UP001153737">
    <property type="component" value="Chromosome 8"/>
</dbReference>
<evidence type="ECO:0000256" key="7">
    <source>
        <dbReference type="SAM" id="Coils"/>
    </source>
</evidence>
<feature type="transmembrane region" description="Helical" evidence="8">
    <location>
        <begin position="213"/>
        <end position="238"/>
    </location>
</feature>
<evidence type="ECO:0000256" key="6">
    <source>
        <dbReference type="ARBA" id="ARBA00023180"/>
    </source>
</evidence>
<gene>
    <name evidence="9" type="ORF">PHAECO_LOCUS12256</name>
</gene>
<dbReference type="Pfam" id="PF05478">
    <property type="entry name" value="Prominin"/>
    <property type="match status" value="1"/>
</dbReference>
<keyword evidence="4 8" id="KW-1133">Transmembrane helix</keyword>
<keyword evidence="7" id="KW-0175">Coiled coil</keyword>
<reference evidence="9" key="1">
    <citation type="submission" date="2022-01" db="EMBL/GenBank/DDBJ databases">
        <authorList>
            <person name="King R."/>
        </authorList>
    </citation>
    <scope>NUCLEOTIDE SEQUENCE</scope>
</reference>
<keyword evidence="3 8" id="KW-0812">Transmembrane</keyword>
<proteinExistence type="inferred from homology"/>
<evidence type="ECO:0000313" key="9">
    <source>
        <dbReference type="EMBL" id="CAG9824563.1"/>
    </source>
</evidence>
<accession>A0A9N9X590</accession>
<evidence type="ECO:0000256" key="8">
    <source>
        <dbReference type="SAM" id="Phobius"/>
    </source>
</evidence>
<dbReference type="Gene3D" id="3.30.70.1820">
    <property type="entry name" value="L1 transposable element, RRM domain"/>
    <property type="match status" value="1"/>
</dbReference>
<dbReference type="PANTHER" id="PTHR22730:SF1">
    <property type="entry name" value="PROMININ-LIKE PROTEIN"/>
    <property type="match status" value="1"/>
</dbReference>
<evidence type="ECO:0000256" key="5">
    <source>
        <dbReference type="ARBA" id="ARBA00023136"/>
    </source>
</evidence>
<dbReference type="InterPro" id="IPR008795">
    <property type="entry name" value="Prominin"/>
</dbReference>
<dbReference type="PANTHER" id="PTHR22730">
    <property type="entry name" value="PROMININ PROM PROTEIN"/>
    <property type="match status" value="1"/>
</dbReference>
<comment type="similarity">
    <text evidence="2">Belongs to the prominin family.</text>
</comment>
<evidence type="ECO:0000256" key="4">
    <source>
        <dbReference type="ARBA" id="ARBA00022989"/>
    </source>
</evidence>
<sequence length="278" mass="31798">MSKTRLQTQNISEASMSEEMIARICKQQANMIGKHMDEKFTQFESSMKSMVNQVNENKSKIQNLETRMEHCERMLKMKNFMIYGVEQAADETLGNCENTVIEFLNSVLDFKVLSTEIEQCYRVGKAQIGKPRPILVQFLSMKTKNLVFNKKKMLRNTNYFIKEDLTRAAVETLKSASEKYGKSNVWSQDLVVYDKTDHPQINSNITIGQIFKYYWGLITVIILVAVITIFLPLCGLFFCCCRCCGNCGSRPQPCDKKRDLCSKVIQGTLLILLGTAML</sequence>